<dbReference type="EMBL" id="GBRH01283422">
    <property type="protein sequence ID" value="JAD14473.1"/>
    <property type="molecule type" value="Transcribed_RNA"/>
</dbReference>
<organism evidence="1">
    <name type="scientific">Arundo donax</name>
    <name type="common">Giant reed</name>
    <name type="synonym">Donax arundinaceus</name>
    <dbReference type="NCBI Taxonomy" id="35708"/>
    <lineage>
        <taxon>Eukaryota</taxon>
        <taxon>Viridiplantae</taxon>
        <taxon>Streptophyta</taxon>
        <taxon>Embryophyta</taxon>
        <taxon>Tracheophyta</taxon>
        <taxon>Spermatophyta</taxon>
        <taxon>Magnoliopsida</taxon>
        <taxon>Liliopsida</taxon>
        <taxon>Poales</taxon>
        <taxon>Poaceae</taxon>
        <taxon>PACMAD clade</taxon>
        <taxon>Arundinoideae</taxon>
        <taxon>Arundineae</taxon>
        <taxon>Arundo</taxon>
    </lineage>
</organism>
<accession>A0A0A8XPD8</accession>
<protein>
    <submittedName>
        <fullName evidence="1">Uncharacterized protein</fullName>
    </submittedName>
</protein>
<dbReference type="AlphaFoldDB" id="A0A0A8XPD8"/>
<name>A0A0A8XPD8_ARUDO</name>
<sequence length="69" mass="7973">MLAQSSTSKSPRTKFLSILRVAAHYAQRVKTLLIKLSIILARSTHKIRLWKSFMVLVLRHSPWNRSVLS</sequence>
<proteinExistence type="predicted"/>
<reference evidence="1" key="2">
    <citation type="journal article" date="2015" name="Data Brief">
        <title>Shoot transcriptome of the giant reed, Arundo donax.</title>
        <authorList>
            <person name="Barrero R.A."/>
            <person name="Guerrero F.D."/>
            <person name="Moolhuijzen P."/>
            <person name="Goolsby J.A."/>
            <person name="Tidwell J."/>
            <person name="Bellgard S.E."/>
            <person name="Bellgard M.I."/>
        </authorList>
    </citation>
    <scope>NUCLEOTIDE SEQUENCE</scope>
    <source>
        <tissue evidence="1">Shoot tissue taken approximately 20 cm above the soil surface</tissue>
    </source>
</reference>
<reference evidence="1" key="1">
    <citation type="submission" date="2014-09" db="EMBL/GenBank/DDBJ databases">
        <authorList>
            <person name="Magalhaes I.L.F."/>
            <person name="Oliveira U."/>
            <person name="Santos F.R."/>
            <person name="Vidigal T.H.D.A."/>
            <person name="Brescovit A.D."/>
            <person name="Santos A.J."/>
        </authorList>
    </citation>
    <scope>NUCLEOTIDE SEQUENCE</scope>
    <source>
        <tissue evidence="1">Shoot tissue taken approximately 20 cm above the soil surface</tissue>
    </source>
</reference>
<evidence type="ECO:0000313" key="1">
    <source>
        <dbReference type="EMBL" id="JAD14473.1"/>
    </source>
</evidence>